<sequence>MLEIAAQRGGVAPRLCTFLEGTQQFTGVVDTFVSSNPIIAALVWGGVKTAILTASNVASYFDKVTSMIMRIGKFSPTYQKFGPLYPDCIGLQHALCDFYAIVINLCVKIIEVSRRTSLMQTVSSIINPFESEFKPFLDLLDDAKKKINLEVSLASKQADMQAKKLLEYESQQNSTFRPLARNFFQKSLKQQAEANERRMKLKKSEMAKLKTIIRNNLSPIDHDRPLRQIMKQRVPTTAEWFQKELVFDKWKEDPQTAMLWCLGTIGMGKTVLMSNVVDKLRLHAARKSNEIVSYYFCRVDNEATLSARSILGSLARQTLDTHIEKSEYETLLSLQEKTRDLSTTDLVQFLLSHLEADEGKKYYVVLDGLDECDGSQAQAVAQAMVELCSKCIGFKILCAGRPGLEKRFNSTVPQYRIMVNEEKVKSDMNHYLTQTLEKCLDDKALILGDLTIFNKIYSTLQDKSDGMFLWASLFIEELCAQNCDHDILEALDHLPRSLAELYDRKLHRVREGRATGQAMKLLQYCGTVKRPLSTMEYGEALSLSLEQKAFDRGKVPNDMNRVVNGCCGLTFVDEEEDTIHYVHRSVKEHLFTTNAQHTAQFEIASVDRNFGFLCMIYLDFTDFKRQLAKVHNGSSIPIKPLQLGTSTLPTRFFNRATSQISQRLLSGHRQLQHFNTREVERTAQDILGDVTSSQLELELHKRGFQFLNYAKVYWLHHLADFTPDMNSTMWQLFCRCIEGHDVPSYTPWESEQQTDNKGNDIPEAIQWLLTHRHYALLLYYASYQSQVLSENVKDTILRDVDIYNRYRYTEAILRLSSTNDILNHGLLYAVLDGCVRSLAMLLQAGADINAPVNGRTALQVAAEGGHLDMVQTLLAAKADVNTPPYESGLTALQAAAGGGHLDVVQTLLAARANVNAPPAKYHGRTALQVAAEGGHLDVVRTLLVARADVNAPPAQPYGRTALQAAAEGGHLD</sequence>
<dbReference type="PANTHER" id="PTHR10039">
    <property type="entry name" value="AMELOGENIN"/>
    <property type="match status" value="1"/>
</dbReference>
<dbReference type="Pfam" id="PF12796">
    <property type="entry name" value="Ank_2"/>
    <property type="match status" value="2"/>
</dbReference>
<dbReference type="InterPro" id="IPR027417">
    <property type="entry name" value="P-loop_NTPase"/>
</dbReference>
<feature type="domain" description="DUF7708" evidence="4">
    <location>
        <begin position="16"/>
        <end position="156"/>
    </location>
</feature>
<dbReference type="AlphaFoldDB" id="A0A1V6QFH7"/>
<organism evidence="6 7">
    <name type="scientific">Penicillium solitum</name>
    <dbReference type="NCBI Taxonomy" id="60172"/>
    <lineage>
        <taxon>Eukaryota</taxon>
        <taxon>Fungi</taxon>
        <taxon>Dikarya</taxon>
        <taxon>Ascomycota</taxon>
        <taxon>Pezizomycotina</taxon>
        <taxon>Eurotiomycetes</taxon>
        <taxon>Eurotiomycetidae</taxon>
        <taxon>Eurotiales</taxon>
        <taxon>Aspergillaceae</taxon>
        <taxon>Penicillium</taxon>
    </lineage>
</organism>
<gene>
    <name evidence="6" type="ORF">PENSOL_c074G09787</name>
</gene>
<feature type="non-terminal residue" evidence="6">
    <location>
        <position position="972"/>
    </location>
</feature>
<dbReference type="PANTHER" id="PTHR10039:SF10">
    <property type="entry name" value="NACHT DOMAIN-CONTAINING PROTEIN"/>
    <property type="match status" value="1"/>
</dbReference>
<proteinExistence type="predicted"/>
<dbReference type="Pfam" id="PF24883">
    <property type="entry name" value="NPHP3_N"/>
    <property type="match status" value="1"/>
</dbReference>
<dbReference type="Proteomes" id="UP000191612">
    <property type="component" value="Unassembled WGS sequence"/>
</dbReference>
<comment type="caution">
    <text evidence="6">The sequence shown here is derived from an EMBL/GenBank/DDBJ whole genome shotgun (WGS) entry which is preliminary data.</text>
</comment>
<keyword evidence="1" id="KW-0677">Repeat</keyword>
<dbReference type="Pfam" id="PF24809">
    <property type="entry name" value="DUF7708"/>
    <property type="match status" value="1"/>
</dbReference>
<dbReference type="InterPro" id="IPR036770">
    <property type="entry name" value="Ankyrin_rpt-contain_sf"/>
</dbReference>
<protein>
    <submittedName>
        <fullName evidence="6">Uncharacterized protein</fullName>
    </submittedName>
</protein>
<dbReference type="PROSITE" id="PS50088">
    <property type="entry name" value="ANK_REPEAT"/>
    <property type="match status" value="3"/>
</dbReference>
<dbReference type="Pfam" id="PF22939">
    <property type="entry name" value="WHD_GPIID"/>
    <property type="match status" value="1"/>
</dbReference>
<dbReference type="InterPro" id="IPR056884">
    <property type="entry name" value="NPHP3-like_N"/>
</dbReference>
<evidence type="ECO:0000259" key="5">
    <source>
        <dbReference type="Pfam" id="PF24883"/>
    </source>
</evidence>
<evidence type="ECO:0000259" key="4">
    <source>
        <dbReference type="Pfam" id="PF24809"/>
    </source>
</evidence>
<dbReference type="InterPro" id="IPR056125">
    <property type="entry name" value="DUF7708"/>
</dbReference>
<dbReference type="Gene3D" id="3.40.50.300">
    <property type="entry name" value="P-loop containing nucleotide triphosphate hydrolases"/>
    <property type="match status" value="1"/>
</dbReference>
<dbReference type="STRING" id="60172.A0A1V6QFH7"/>
<feature type="domain" description="Nephrocystin 3-like N-terminal" evidence="5">
    <location>
        <begin position="237"/>
        <end position="401"/>
    </location>
</feature>
<feature type="repeat" description="ANK" evidence="2">
    <location>
        <begin position="922"/>
        <end position="954"/>
    </location>
</feature>
<dbReference type="SMART" id="SM00248">
    <property type="entry name" value="ANK"/>
    <property type="match status" value="4"/>
</dbReference>
<dbReference type="EMBL" id="MDYO01000074">
    <property type="protein sequence ID" value="OQD87970.1"/>
    <property type="molecule type" value="Genomic_DNA"/>
</dbReference>
<keyword evidence="7" id="KW-1185">Reference proteome</keyword>
<name>A0A1V6QFH7_9EURO</name>
<evidence type="ECO:0000259" key="3">
    <source>
        <dbReference type="Pfam" id="PF22939"/>
    </source>
</evidence>
<dbReference type="SUPFAM" id="SSF52540">
    <property type="entry name" value="P-loop containing nucleoside triphosphate hydrolases"/>
    <property type="match status" value="1"/>
</dbReference>
<evidence type="ECO:0000313" key="7">
    <source>
        <dbReference type="Proteomes" id="UP000191612"/>
    </source>
</evidence>
<dbReference type="PROSITE" id="PS50297">
    <property type="entry name" value="ANK_REP_REGION"/>
    <property type="match status" value="3"/>
</dbReference>
<feature type="repeat" description="ANK" evidence="2">
    <location>
        <begin position="887"/>
        <end position="919"/>
    </location>
</feature>
<dbReference type="InterPro" id="IPR054471">
    <property type="entry name" value="GPIID_WHD"/>
</dbReference>
<reference evidence="7" key="1">
    <citation type="journal article" date="2017" name="Nat. Microbiol.">
        <title>Global analysis of biosynthetic gene clusters reveals vast potential of secondary metabolite production in Penicillium species.</title>
        <authorList>
            <person name="Nielsen J.C."/>
            <person name="Grijseels S."/>
            <person name="Prigent S."/>
            <person name="Ji B."/>
            <person name="Dainat J."/>
            <person name="Nielsen K.F."/>
            <person name="Frisvad J.C."/>
            <person name="Workman M."/>
            <person name="Nielsen J."/>
        </authorList>
    </citation>
    <scope>NUCLEOTIDE SEQUENCE [LARGE SCALE GENOMIC DNA]</scope>
    <source>
        <strain evidence="7">IBT 29525</strain>
    </source>
</reference>
<dbReference type="Gene3D" id="1.25.40.20">
    <property type="entry name" value="Ankyrin repeat-containing domain"/>
    <property type="match status" value="2"/>
</dbReference>
<accession>A0A1V6QFH7</accession>
<feature type="repeat" description="ANK" evidence="2">
    <location>
        <begin position="853"/>
        <end position="885"/>
    </location>
</feature>
<keyword evidence="2" id="KW-0040">ANK repeat</keyword>
<dbReference type="SUPFAM" id="SSF48403">
    <property type="entry name" value="Ankyrin repeat"/>
    <property type="match status" value="1"/>
</dbReference>
<feature type="domain" description="GPI inositol-deacylase winged helix" evidence="3">
    <location>
        <begin position="516"/>
        <end position="601"/>
    </location>
</feature>
<evidence type="ECO:0000313" key="6">
    <source>
        <dbReference type="EMBL" id="OQD87970.1"/>
    </source>
</evidence>
<evidence type="ECO:0000256" key="1">
    <source>
        <dbReference type="ARBA" id="ARBA00022737"/>
    </source>
</evidence>
<dbReference type="InterPro" id="IPR002110">
    <property type="entry name" value="Ankyrin_rpt"/>
</dbReference>
<evidence type="ECO:0000256" key="2">
    <source>
        <dbReference type="PROSITE-ProRule" id="PRU00023"/>
    </source>
</evidence>